<sequence length="284" mass="33857">MLGPSDREDPAEHRRLIEEERQYPKVRNEEPFSASLGNKSMTYQGYFYAWLELETVVSWMDRIMLVTDEIGFADVTLAPLEVWRIIRDKFYNNDDMIVQVASKKHILGRLYCTKTANFGHQILGRIESEPLCDVRNSPGLKFFQFHFTYYEDVVQHRVIDWAHPQLADRMRQQQTYLFFDATISDLYLTVFYVLTTGKTTVLYEHLLRFAFITTKRKRKPAHVTYDFELTVIPRSDITGQGKRDVRARVKRDCLAAGISYSKENWKRFWRYFEWTSIKKFKPEW</sequence>
<dbReference type="AlphaFoldDB" id="A0A329RH96"/>
<keyword evidence="2" id="KW-1185">Reference proteome</keyword>
<name>A0A329RH96_9STRA</name>
<evidence type="ECO:0000313" key="2">
    <source>
        <dbReference type="Proteomes" id="UP000251314"/>
    </source>
</evidence>
<evidence type="ECO:0000313" key="1">
    <source>
        <dbReference type="EMBL" id="RAW23741.1"/>
    </source>
</evidence>
<accession>A0A329RH96</accession>
<protein>
    <submittedName>
        <fullName evidence="1">Uncharacterized protein</fullName>
    </submittedName>
</protein>
<organism evidence="1 2">
    <name type="scientific">Phytophthora cactorum</name>
    <dbReference type="NCBI Taxonomy" id="29920"/>
    <lineage>
        <taxon>Eukaryota</taxon>
        <taxon>Sar</taxon>
        <taxon>Stramenopiles</taxon>
        <taxon>Oomycota</taxon>
        <taxon>Peronosporomycetes</taxon>
        <taxon>Peronosporales</taxon>
        <taxon>Peronosporaceae</taxon>
        <taxon>Phytophthora</taxon>
    </lineage>
</organism>
<dbReference type="OrthoDB" id="122194at2759"/>
<proteinExistence type="predicted"/>
<comment type="caution">
    <text evidence="1">The sequence shown here is derived from an EMBL/GenBank/DDBJ whole genome shotgun (WGS) entry which is preliminary data.</text>
</comment>
<gene>
    <name evidence="1" type="ORF">PC110_g19830</name>
</gene>
<dbReference type="Proteomes" id="UP000251314">
    <property type="component" value="Unassembled WGS sequence"/>
</dbReference>
<reference evidence="1 2" key="1">
    <citation type="submission" date="2018-01" db="EMBL/GenBank/DDBJ databases">
        <title>Draft genome of the strawberry crown rot pathogen Phytophthora cactorum.</title>
        <authorList>
            <person name="Armitage A.D."/>
            <person name="Lysoe E."/>
            <person name="Nellist C.F."/>
            <person name="Harrison R.J."/>
            <person name="Brurberg M.B."/>
        </authorList>
    </citation>
    <scope>NUCLEOTIDE SEQUENCE [LARGE SCALE GENOMIC DNA]</scope>
    <source>
        <strain evidence="1 2">10300</strain>
    </source>
</reference>
<dbReference type="VEuPathDB" id="FungiDB:PC110_g19830"/>
<dbReference type="EMBL" id="MJFZ01001000">
    <property type="protein sequence ID" value="RAW23741.1"/>
    <property type="molecule type" value="Genomic_DNA"/>
</dbReference>